<feature type="region of interest" description="Disordered" evidence="1">
    <location>
        <begin position="15"/>
        <end position="48"/>
    </location>
</feature>
<accession>A0A8H6N1U0</accession>
<feature type="compositionally biased region" description="Polar residues" evidence="1">
    <location>
        <begin position="25"/>
        <end position="37"/>
    </location>
</feature>
<evidence type="ECO:0000313" key="3">
    <source>
        <dbReference type="Proteomes" id="UP000639643"/>
    </source>
</evidence>
<organism evidence="2 3">
    <name type="scientific">Colletotrichum musicola</name>
    <dbReference type="NCBI Taxonomy" id="2175873"/>
    <lineage>
        <taxon>Eukaryota</taxon>
        <taxon>Fungi</taxon>
        <taxon>Dikarya</taxon>
        <taxon>Ascomycota</taxon>
        <taxon>Pezizomycotina</taxon>
        <taxon>Sordariomycetes</taxon>
        <taxon>Hypocreomycetidae</taxon>
        <taxon>Glomerellales</taxon>
        <taxon>Glomerellaceae</taxon>
        <taxon>Colletotrichum</taxon>
        <taxon>Colletotrichum orchidearum species complex</taxon>
    </lineage>
</organism>
<sequence>MSLLFPWLPESDLRELNEDNGPVDTPSNAKSSTSSGEHNVEGIDAEETKSKQKELLESYLLLCGLRAFREKPYQYEAYYDNFWLRFDVDQSIAIAPHDTLSYFLNSLAEVCSFEPWSTHVTAVLAEQRDDGGLIFHVTRNAVAGNDQDGKNLVNFLEEILHTTGEIHMDDLLELSGPDKDCEIFDYILNSQLLKVIVEGNGKFRFYRRKLKESIRECNRDRNRRDPSLTNLFLGFDRFQREVFAQKKTDEDLVANERSLIIATCEFSSYLKEYVDKLRPKSWAKLYHYTGRLRAHISYVLFFLRARKTFPGLFHRFEVRFLDPRPSRLVVPKLHTTDELRALIRSGEGRGGNWDDREIQLLRRVVADIYDHERKKEKGVPCFVHAEVALIHWFWNEHAKKRGAAAFFRNFPYVGISKPCCPLCKEFIAEHPSRIQCRDPHPNFYPKWTLPALKSCERDDELRRLYRHMLDKIQSYSKGLLSSDSGVPGSRDHDSEDEFEDRRTIKPRQIAQQSPRRAPKLPRATASSDDCFVMPAERRGTSCAVQAEVWLAHWFWNTHMSRNATSGGGGDDEPEVQYQK</sequence>
<dbReference type="PANTHER" id="PTHR42037">
    <property type="match status" value="1"/>
</dbReference>
<protein>
    <submittedName>
        <fullName evidence="2">Uncharacterized protein</fullName>
    </submittedName>
</protein>
<proteinExistence type="predicted"/>
<evidence type="ECO:0000313" key="2">
    <source>
        <dbReference type="EMBL" id="KAF6817217.1"/>
    </source>
</evidence>
<keyword evidence="3" id="KW-1185">Reference proteome</keyword>
<feature type="compositionally biased region" description="Basic and acidic residues" evidence="1">
    <location>
        <begin position="38"/>
        <end position="48"/>
    </location>
</feature>
<evidence type="ECO:0000256" key="1">
    <source>
        <dbReference type="SAM" id="MobiDB-lite"/>
    </source>
</evidence>
<dbReference type="Proteomes" id="UP000639643">
    <property type="component" value="Unassembled WGS sequence"/>
</dbReference>
<dbReference type="EMBL" id="WIGM01000659">
    <property type="protein sequence ID" value="KAF6817217.1"/>
    <property type="molecule type" value="Genomic_DNA"/>
</dbReference>
<dbReference type="OrthoDB" id="3251507at2759"/>
<dbReference type="PANTHER" id="PTHR42037:SF1">
    <property type="match status" value="1"/>
</dbReference>
<feature type="region of interest" description="Disordered" evidence="1">
    <location>
        <begin position="478"/>
        <end position="525"/>
    </location>
</feature>
<feature type="compositionally biased region" description="Basic and acidic residues" evidence="1">
    <location>
        <begin position="489"/>
        <end position="503"/>
    </location>
</feature>
<dbReference type="AlphaFoldDB" id="A0A8H6N1U0"/>
<comment type="caution">
    <text evidence="2">The sequence shown here is derived from an EMBL/GenBank/DDBJ whole genome shotgun (WGS) entry which is preliminary data.</text>
</comment>
<reference evidence="2" key="1">
    <citation type="journal article" date="2020" name="Phytopathology">
        <title>Genome Sequence Resources of Colletotrichum truncatum, C. plurivorum, C. musicola, and C. sojae: Four Species Pathogenic to Soybean (Glycine max).</title>
        <authorList>
            <person name="Rogerio F."/>
            <person name="Boufleur T.R."/>
            <person name="Ciampi-Guillardi M."/>
            <person name="Sukno S.A."/>
            <person name="Thon M.R."/>
            <person name="Massola Junior N.S."/>
            <person name="Baroncelli R."/>
        </authorList>
    </citation>
    <scope>NUCLEOTIDE SEQUENCE</scope>
    <source>
        <strain evidence="2">LFN0074</strain>
    </source>
</reference>
<name>A0A8H6N1U0_9PEZI</name>
<dbReference type="InterPro" id="IPR027796">
    <property type="entry name" value="OTT_1508_deam-like"/>
</dbReference>
<gene>
    <name evidence="2" type="ORF">CMUS01_12143</name>
</gene>
<dbReference type="Pfam" id="PF14441">
    <property type="entry name" value="OTT_1508_deam"/>
    <property type="match status" value="1"/>
</dbReference>